<dbReference type="GO" id="GO:0003735">
    <property type="term" value="F:structural constituent of ribosome"/>
    <property type="evidence" value="ECO:0007669"/>
    <property type="project" value="InterPro"/>
</dbReference>
<evidence type="ECO:0000256" key="1">
    <source>
        <dbReference type="ARBA" id="ARBA00007645"/>
    </source>
</evidence>
<feature type="region of interest" description="Disordered" evidence="7">
    <location>
        <begin position="1"/>
        <end position="69"/>
    </location>
</feature>
<keyword evidence="9" id="KW-1185">Reference proteome</keyword>
<evidence type="ECO:0000256" key="5">
    <source>
        <dbReference type="HAMAP-Rule" id="MF_00251"/>
    </source>
</evidence>
<comment type="caution">
    <text evidence="8">The sequence shown here is derived from an EMBL/GenBank/DDBJ whole genome shotgun (WGS) entry which is preliminary data.</text>
</comment>
<accession>A0A8H9GTN9</accession>
<evidence type="ECO:0000256" key="3">
    <source>
        <dbReference type="ARBA" id="ARBA00023274"/>
    </source>
</evidence>
<dbReference type="SUPFAM" id="SSF57840">
    <property type="entry name" value="Ribosomal protein L36"/>
    <property type="match status" value="1"/>
</dbReference>
<evidence type="ECO:0000256" key="4">
    <source>
        <dbReference type="ARBA" id="ARBA00035186"/>
    </source>
</evidence>
<dbReference type="AlphaFoldDB" id="A0A8H9GTN9"/>
<evidence type="ECO:0000313" key="8">
    <source>
        <dbReference type="EMBL" id="GGM42031.1"/>
    </source>
</evidence>
<evidence type="ECO:0000256" key="2">
    <source>
        <dbReference type="ARBA" id="ARBA00022980"/>
    </source>
</evidence>
<evidence type="ECO:0000256" key="6">
    <source>
        <dbReference type="RuleBase" id="RU000571"/>
    </source>
</evidence>
<dbReference type="Pfam" id="PF00444">
    <property type="entry name" value="Ribosomal_L36"/>
    <property type="match status" value="1"/>
</dbReference>
<dbReference type="InterPro" id="IPR000473">
    <property type="entry name" value="Ribosomal_bL36"/>
</dbReference>
<comment type="similarity">
    <text evidence="1 5 6">Belongs to the bacterial ribosomal protein bL36 family.</text>
</comment>
<feature type="compositionally biased region" description="Low complexity" evidence="7">
    <location>
        <begin position="9"/>
        <end position="24"/>
    </location>
</feature>
<evidence type="ECO:0000256" key="7">
    <source>
        <dbReference type="SAM" id="MobiDB-lite"/>
    </source>
</evidence>
<reference evidence="8" key="2">
    <citation type="submission" date="2020-09" db="EMBL/GenBank/DDBJ databases">
        <authorList>
            <person name="Sun Q."/>
            <person name="Ohkuma M."/>
        </authorList>
    </citation>
    <scope>NUCLEOTIDE SEQUENCE</scope>
    <source>
        <strain evidence="8">JCM 3051</strain>
    </source>
</reference>
<dbReference type="GO" id="GO:0005737">
    <property type="term" value="C:cytoplasm"/>
    <property type="evidence" value="ECO:0007669"/>
    <property type="project" value="UniProtKB-ARBA"/>
</dbReference>
<dbReference type="InterPro" id="IPR035977">
    <property type="entry name" value="Ribosomal_bL36_sp"/>
</dbReference>
<keyword evidence="2 5" id="KW-0689">Ribosomal protein</keyword>
<proteinExistence type="inferred from homology"/>
<dbReference type="EMBL" id="BMPT01000023">
    <property type="protein sequence ID" value="GGM42031.1"/>
    <property type="molecule type" value="Genomic_DNA"/>
</dbReference>
<dbReference type="GO" id="GO:0005840">
    <property type="term" value="C:ribosome"/>
    <property type="evidence" value="ECO:0007669"/>
    <property type="project" value="UniProtKB-KW"/>
</dbReference>
<organism evidence="8 9">
    <name type="scientific">Promicromonospora citrea</name>
    <dbReference type="NCBI Taxonomy" id="43677"/>
    <lineage>
        <taxon>Bacteria</taxon>
        <taxon>Bacillati</taxon>
        <taxon>Actinomycetota</taxon>
        <taxon>Actinomycetes</taxon>
        <taxon>Micrococcales</taxon>
        <taxon>Promicromonosporaceae</taxon>
        <taxon>Promicromonospora</taxon>
    </lineage>
</organism>
<keyword evidence="3 5" id="KW-0687">Ribonucleoprotein</keyword>
<dbReference type="GO" id="GO:1990904">
    <property type="term" value="C:ribonucleoprotein complex"/>
    <property type="evidence" value="ECO:0007669"/>
    <property type="project" value="UniProtKB-KW"/>
</dbReference>
<protein>
    <recommendedName>
        <fullName evidence="4 5">Large ribosomal subunit protein bL36</fullName>
    </recommendedName>
</protein>
<dbReference type="NCBIfam" id="TIGR01022">
    <property type="entry name" value="rpmJ_bact"/>
    <property type="match status" value="1"/>
</dbReference>
<sequence>MWSWSSARTTCPAAGSSTATSSQSPIRGYVTAAWPEVTSPHDRPPTTLPRAHPGDRDGRGGGNPMKVKPSVKKICDKCKVIRRHGRVMVICDNLRHKQRQG</sequence>
<dbReference type="PANTHER" id="PTHR42888">
    <property type="entry name" value="50S RIBOSOMAL PROTEIN L36, CHLOROPLASTIC"/>
    <property type="match status" value="1"/>
</dbReference>
<gene>
    <name evidence="5" type="primary">rpmJ</name>
    <name evidence="8" type="ORF">GCM10010102_41900</name>
</gene>
<evidence type="ECO:0000313" key="9">
    <source>
        <dbReference type="Proteomes" id="UP000655589"/>
    </source>
</evidence>
<dbReference type="HAMAP" id="MF_00251">
    <property type="entry name" value="Ribosomal_bL36"/>
    <property type="match status" value="1"/>
</dbReference>
<dbReference type="PANTHER" id="PTHR42888:SF1">
    <property type="entry name" value="LARGE RIBOSOMAL SUBUNIT PROTEIN BL36C"/>
    <property type="match status" value="1"/>
</dbReference>
<dbReference type="Proteomes" id="UP000655589">
    <property type="component" value="Unassembled WGS sequence"/>
</dbReference>
<reference evidence="8" key="1">
    <citation type="journal article" date="2014" name="Int. J. Syst. Evol. Microbiol.">
        <title>Complete genome sequence of Corynebacterium casei LMG S-19264T (=DSM 44701T), isolated from a smear-ripened cheese.</title>
        <authorList>
            <consortium name="US DOE Joint Genome Institute (JGI-PGF)"/>
            <person name="Walter F."/>
            <person name="Albersmeier A."/>
            <person name="Kalinowski J."/>
            <person name="Ruckert C."/>
        </authorList>
    </citation>
    <scope>NUCLEOTIDE SEQUENCE</scope>
    <source>
        <strain evidence="8">JCM 3051</strain>
    </source>
</reference>
<dbReference type="GO" id="GO:0006412">
    <property type="term" value="P:translation"/>
    <property type="evidence" value="ECO:0007669"/>
    <property type="project" value="UniProtKB-UniRule"/>
</dbReference>
<name>A0A8H9GTN9_9MICO</name>
<dbReference type="PROSITE" id="PS00828">
    <property type="entry name" value="RIBOSOMAL_L36"/>
    <property type="match status" value="1"/>
</dbReference>